<comment type="caution">
    <text evidence="1">The sequence shown here is derived from an EMBL/GenBank/DDBJ whole genome shotgun (WGS) entry which is preliminary data.</text>
</comment>
<organism evidence="1 2">
    <name type="scientific">Dermacentor silvarum</name>
    <name type="common">Tick</name>
    <dbReference type="NCBI Taxonomy" id="543639"/>
    <lineage>
        <taxon>Eukaryota</taxon>
        <taxon>Metazoa</taxon>
        <taxon>Ecdysozoa</taxon>
        <taxon>Arthropoda</taxon>
        <taxon>Chelicerata</taxon>
        <taxon>Arachnida</taxon>
        <taxon>Acari</taxon>
        <taxon>Parasitiformes</taxon>
        <taxon>Ixodida</taxon>
        <taxon>Ixodoidea</taxon>
        <taxon>Ixodidae</taxon>
        <taxon>Rhipicephalinae</taxon>
        <taxon>Dermacentor</taxon>
    </lineage>
</organism>
<accession>A0ACB8D8K9</accession>
<proteinExistence type="predicted"/>
<evidence type="ECO:0000313" key="2">
    <source>
        <dbReference type="Proteomes" id="UP000821865"/>
    </source>
</evidence>
<dbReference type="Proteomes" id="UP000821865">
    <property type="component" value="Chromosome 3"/>
</dbReference>
<evidence type="ECO:0000313" key="1">
    <source>
        <dbReference type="EMBL" id="KAH7960757.1"/>
    </source>
</evidence>
<keyword evidence="2" id="KW-1185">Reference proteome</keyword>
<gene>
    <name evidence="1" type="ORF">HPB49_022978</name>
</gene>
<sequence>MADTAYCSDEYSDTLCGETVHDGEWRHIVTEIDTKTVPPNNRPTSAAMAMRDEVADYFMSAEGSLPWQLKHINASVQRCPAANEKSSKTATLTSSVVKRWPYTLSSEVGLIDTLPSRLPFPEEMRPPHATTSVSAAVVAGKDRSAALRHTLTGILTRQIEPPQGEGVRRLGHTPALLHRGLVRGAAVDRHAPSLCLGLTPVVGFSNASPLAEVGHRIPLERLLLETDAPYFLPKSVRPSRAVPSSMAVQVATWLFNVHKIHMQDILEAIRSLEAQTQKEQHPSSRGTRRTRAFLFFVSNGQPGAPDIEHFGTDDFCSMDPMRINAMRNE</sequence>
<protein>
    <submittedName>
        <fullName evidence="1">Uncharacterized protein</fullName>
    </submittedName>
</protein>
<name>A0ACB8D8K9_DERSI</name>
<reference evidence="1" key="1">
    <citation type="submission" date="2020-05" db="EMBL/GenBank/DDBJ databases">
        <title>Large-scale comparative analyses of tick genomes elucidate their genetic diversity and vector capacities.</title>
        <authorList>
            <person name="Jia N."/>
            <person name="Wang J."/>
            <person name="Shi W."/>
            <person name="Du L."/>
            <person name="Sun Y."/>
            <person name="Zhan W."/>
            <person name="Jiang J."/>
            <person name="Wang Q."/>
            <person name="Zhang B."/>
            <person name="Ji P."/>
            <person name="Sakyi L.B."/>
            <person name="Cui X."/>
            <person name="Yuan T."/>
            <person name="Jiang B."/>
            <person name="Yang W."/>
            <person name="Lam T.T.-Y."/>
            <person name="Chang Q."/>
            <person name="Ding S."/>
            <person name="Wang X."/>
            <person name="Zhu J."/>
            <person name="Ruan X."/>
            <person name="Zhao L."/>
            <person name="Wei J."/>
            <person name="Que T."/>
            <person name="Du C."/>
            <person name="Cheng J."/>
            <person name="Dai P."/>
            <person name="Han X."/>
            <person name="Huang E."/>
            <person name="Gao Y."/>
            <person name="Liu J."/>
            <person name="Shao H."/>
            <person name="Ye R."/>
            <person name="Li L."/>
            <person name="Wei W."/>
            <person name="Wang X."/>
            <person name="Wang C."/>
            <person name="Yang T."/>
            <person name="Huo Q."/>
            <person name="Li W."/>
            <person name="Guo W."/>
            <person name="Chen H."/>
            <person name="Zhou L."/>
            <person name="Ni X."/>
            <person name="Tian J."/>
            <person name="Zhou Y."/>
            <person name="Sheng Y."/>
            <person name="Liu T."/>
            <person name="Pan Y."/>
            <person name="Xia L."/>
            <person name="Li J."/>
            <person name="Zhao F."/>
            <person name="Cao W."/>
        </authorList>
    </citation>
    <scope>NUCLEOTIDE SEQUENCE</scope>
    <source>
        <strain evidence="1">Dsil-2018</strain>
    </source>
</reference>
<dbReference type="EMBL" id="CM023472">
    <property type="protein sequence ID" value="KAH7960757.1"/>
    <property type="molecule type" value="Genomic_DNA"/>
</dbReference>